<dbReference type="InterPro" id="IPR027417">
    <property type="entry name" value="P-loop_NTPase"/>
</dbReference>
<dbReference type="GO" id="GO:0006952">
    <property type="term" value="P:defense response"/>
    <property type="evidence" value="ECO:0007669"/>
    <property type="project" value="UniProtKB-KW"/>
</dbReference>
<evidence type="ECO:0000256" key="3">
    <source>
        <dbReference type="ARBA" id="ARBA00022737"/>
    </source>
</evidence>
<dbReference type="InterPro" id="IPR041118">
    <property type="entry name" value="Rx_N"/>
</dbReference>
<dbReference type="AlphaFoldDB" id="A0A0E0K4H7"/>
<dbReference type="Gene3D" id="3.40.50.300">
    <property type="entry name" value="P-loop containing nucleotide triphosphate hydrolases"/>
    <property type="match status" value="1"/>
</dbReference>
<evidence type="ECO:0000259" key="6">
    <source>
        <dbReference type="Pfam" id="PF00931"/>
    </source>
</evidence>
<dbReference type="Pfam" id="PF00931">
    <property type="entry name" value="NB-ARC"/>
    <property type="match status" value="1"/>
</dbReference>
<evidence type="ECO:0000259" key="7">
    <source>
        <dbReference type="Pfam" id="PF18052"/>
    </source>
</evidence>
<evidence type="ECO:0000256" key="1">
    <source>
        <dbReference type="ARBA" id="ARBA00008894"/>
    </source>
</evidence>
<dbReference type="SUPFAM" id="SSF52540">
    <property type="entry name" value="P-loop containing nucleoside triphosphate hydrolases"/>
    <property type="match status" value="1"/>
</dbReference>
<sequence>MLKPLIRKHCSRRLEMSGAKAAAHLNSLLSLVAKADRNSYNGTVDPPLLEAVGTYKNTVGMEAAVVSGVLKILGSKLAPLVIKEYSSVVGVRKNLKELQDLAEQINCYLETAALGNAQSFNWLKNLKDVAYDVDDVVDEFQLEAEKHETYGDGGIVSKYMYKPKSVISRRKVTKNIKVIKKRFAAIVAQRIDLNAIANSIPPPAGKSVHHMNQTTVEMPLPTVDAASVLGRDQDKNKIITKLTDAKDQQEIEIVSIIGLGGSGKTTLTKLVFNDGDIIEKYFEVRLWVHVAKEFVVTKLFEKLFEAVTKEKSTRYTFEHMREKISKEVNEKRFLLVLDDVWTEGRIQWEQFRREFMVHLELQTWKQDFTHYSQ</sequence>
<dbReference type="Pfam" id="PF18052">
    <property type="entry name" value="Rx_N"/>
    <property type="match status" value="1"/>
</dbReference>
<dbReference type="Gene3D" id="1.20.5.4130">
    <property type="match status" value="1"/>
</dbReference>
<organism evidence="8">
    <name type="scientific">Oryza punctata</name>
    <name type="common">Red rice</name>
    <dbReference type="NCBI Taxonomy" id="4537"/>
    <lineage>
        <taxon>Eukaryota</taxon>
        <taxon>Viridiplantae</taxon>
        <taxon>Streptophyta</taxon>
        <taxon>Embryophyta</taxon>
        <taxon>Tracheophyta</taxon>
        <taxon>Spermatophyta</taxon>
        <taxon>Magnoliopsida</taxon>
        <taxon>Liliopsida</taxon>
        <taxon>Poales</taxon>
        <taxon>Poaceae</taxon>
        <taxon>BOP clade</taxon>
        <taxon>Oryzoideae</taxon>
        <taxon>Oryzeae</taxon>
        <taxon>Oryzinae</taxon>
        <taxon>Oryza</taxon>
    </lineage>
</organism>
<keyword evidence="4" id="KW-0547">Nucleotide-binding</keyword>
<proteinExistence type="inferred from homology"/>
<keyword evidence="2" id="KW-0433">Leucine-rich repeat</keyword>
<name>A0A0E0K4H7_ORYPU</name>
<feature type="domain" description="NB-ARC" evidence="6">
    <location>
        <begin position="232"/>
        <end position="350"/>
    </location>
</feature>
<dbReference type="PRINTS" id="PR00364">
    <property type="entry name" value="DISEASERSIST"/>
</dbReference>
<evidence type="ECO:0000256" key="5">
    <source>
        <dbReference type="ARBA" id="ARBA00022821"/>
    </source>
</evidence>
<evidence type="ECO:0000313" key="8">
    <source>
        <dbReference type="EnsemblPlants" id="OPUNC02G27970.2"/>
    </source>
</evidence>
<feature type="domain" description="Disease resistance N-terminal" evidence="7">
    <location>
        <begin position="69"/>
        <end position="157"/>
    </location>
</feature>
<dbReference type="GO" id="GO:0043531">
    <property type="term" value="F:ADP binding"/>
    <property type="evidence" value="ECO:0007669"/>
    <property type="project" value="InterPro"/>
</dbReference>
<dbReference type="HOGENOM" id="CLU_742671_0_0_1"/>
<evidence type="ECO:0000313" key="9">
    <source>
        <dbReference type="Proteomes" id="UP000026962"/>
    </source>
</evidence>
<accession>A0A0E0K4H7</accession>
<protein>
    <recommendedName>
        <fullName evidence="10">NB-ARC domain-containing protein</fullName>
    </recommendedName>
</protein>
<comment type="similarity">
    <text evidence="1">Belongs to the disease resistance NB-LRR family.</text>
</comment>
<keyword evidence="9" id="KW-1185">Reference proteome</keyword>
<dbReference type="EnsemblPlants" id="OPUNC02G27970.2">
    <property type="protein sequence ID" value="OPUNC02G27970.2"/>
    <property type="gene ID" value="OPUNC02G27970"/>
</dbReference>
<keyword evidence="5" id="KW-0611">Plant defense</keyword>
<evidence type="ECO:0000256" key="2">
    <source>
        <dbReference type="ARBA" id="ARBA00022614"/>
    </source>
</evidence>
<reference evidence="8" key="2">
    <citation type="submission" date="2018-05" db="EMBL/GenBank/DDBJ databases">
        <title>OpunRS2 (Oryza punctata Reference Sequence Version 2).</title>
        <authorList>
            <person name="Zhang J."/>
            <person name="Kudrna D."/>
            <person name="Lee S."/>
            <person name="Talag J."/>
            <person name="Welchert J."/>
            <person name="Wing R.A."/>
        </authorList>
    </citation>
    <scope>NUCLEOTIDE SEQUENCE [LARGE SCALE GENOMIC DNA]</scope>
</reference>
<evidence type="ECO:0008006" key="10">
    <source>
        <dbReference type="Google" id="ProtNLM"/>
    </source>
</evidence>
<dbReference type="InterPro" id="IPR002182">
    <property type="entry name" value="NB-ARC"/>
</dbReference>
<keyword evidence="3" id="KW-0677">Repeat</keyword>
<dbReference type="Gramene" id="OPUNC02G27970.2">
    <property type="protein sequence ID" value="OPUNC02G27970.2"/>
    <property type="gene ID" value="OPUNC02G27970"/>
</dbReference>
<dbReference type="PANTHER" id="PTHR19338:SF73">
    <property type="entry name" value="DISEASE RESISTANCE PROTEIN RGA2-LIKE"/>
    <property type="match status" value="1"/>
</dbReference>
<reference evidence="8" key="1">
    <citation type="submission" date="2015-04" db="UniProtKB">
        <authorList>
            <consortium name="EnsemblPlants"/>
        </authorList>
    </citation>
    <scope>IDENTIFICATION</scope>
</reference>
<evidence type="ECO:0000256" key="4">
    <source>
        <dbReference type="ARBA" id="ARBA00022741"/>
    </source>
</evidence>
<dbReference type="PANTHER" id="PTHR19338">
    <property type="entry name" value="TRANSLOCASE OF INNER MITOCHONDRIAL MEMBRANE 13 HOMOLOG"/>
    <property type="match status" value="1"/>
</dbReference>
<dbReference type="Proteomes" id="UP000026962">
    <property type="component" value="Chromosome 2"/>
</dbReference>